<name>A0AAV8TQV7_9ROSI</name>
<keyword evidence="1" id="KW-0472">Membrane</keyword>
<dbReference type="EMBL" id="JAIWQS010000003">
    <property type="protein sequence ID" value="KAJ8769332.1"/>
    <property type="molecule type" value="Genomic_DNA"/>
</dbReference>
<dbReference type="Proteomes" id="UP001159364">
    <property type="component" value="Linkage Group LG03"/>
</dbReference>
<accession>A0AAV8TQV7</accession>
<comment type="caution">
    <text evidence="2">The sequence shown here is derived from an EMBL/GenBank/DDBJ whole genome shotgun (WGS) entry which is preliminary data.</text>
</comment>
<keyword evidence="1" id="KW-0812">Transmembrane</keyword>
<proteinExistence type="predicted"/>
<keyword evidence="1" id="KW-1133">Transmembrane helix</keyword>
<gene>
    <name evidence="2" type="ORF">K2173_002536</name>
</gene>
<protein>
    <submittedName>
        <fullName evidence="2">Uncharacterized protein</fullName>
    </submittedName>
</protein>
<evidence type="ECO:0000313" key="3">
    <source>
        <dbReference type="Proteomes" id="UP001159364"/>
    </source>
</evidence>
<dbReference type="AlphaFoldDB" id="A0AAV8TQV7"/>
<evidence type="ECO:0000256" key="1">
    <source>
        <dbReference type="SAM" id="Phobius"/>
    </source>
</evidence>
<feature type="transmembrane region" description="Helical" evidence="1">
    <location>
        <begin position="41"/>
        <end position="60"/>
    </location>
</feature>
<sequence length="132" mass="14917">MVAPSLPTSSSSPLVGLVFLKWKIILIEFCGKFTKTVKLNWKLWIISVVIGLAVGLLLLCENSYQFQKPHYHLLYLQIRVTSMSFTSSTVVNSYSRLITTFLGLRYSSVPQQVMGVQCHQVFGPELVHILEI</sequence>
<keyword evidence="3" id="KW-1185">Reference proteome</keyword>
<evidence type="ECO:0000313" key="2">
    <source>
        <dbReference type="EMBL" id="KAJ8769332.1"/>
    </source>
</evidence>
<organism evidence="2 3">
    <name type="scientific">Erythroxylum novogranatense</name>
    <dbReference type="NCBI Taxonomy" id="1862640"/>
    <lineage>
        <taxon>Eukaryota</taxon>
        <taxon>Viridiplantae</taxon>
        <taxon>Streptophyta</taxon>
        <taxon>Embryophyta</taxon>
        <taxon>Tracheophyta</taxon>
        <taxon>Spermatophyta</taxon>
        <taxon>Magnoliopsida</taxon>
        <taxon>eudicotyledons</taxon>
        <taxon>Gunneridae</taxon>
        <taxon>Pentapetalae</taxon>
        <taxon>rosids</taxon>
        <taxon>fabids</taxon>
        <taxon>Malpighiales</taxon>
        <taxon>Erythroxylaceae</taxon>
        <taxon>Erythroxylum</taxon>
    </lineage>
</organism>
<reference evidence="2 3" key="1">
    <citation type="submission" date="2021-09" db="EMBL/GenBank/DDBJ databases">
        <title>Genomic insights and catalytic innovation underlie evolution of tropane alkaloids biosynthesis.</title>
        <authorList>
            <person name="Wang Y.-J."/>
            <person name="Tian T."/>
            <person name="Huang J.-P."/>
            <person name="Huang S.-X."/>
        </authorList>
    </citation>
    <scope>NUCLEOTIDE SEQUENCE [LARGE SCALE GENOMIC DNA]</scope>
    <source>
        <strain evidence="2">KIB-2018</strain>
        <tissue evidence="2">Leaf</tissue>
    </source>
</reference>